<organism evidence="2 3">
    <name type="scientific">Arcticibacter svalbardensis MN12-7</name>
    <dbReference type="NCBI Taxonomy" id="1150600"/>
    <lineage>
        <taxon>Bacteria</taxon>
        <taxon>Pseudomonadati</taxon>
        <taxon>Bacteroidota</taxon>
        <taxon>Sphingobacteriia</taxon>
        <taxon>Sphingobacteriales</taxon>
        <taxon>Sphingobacteriaceae</taxon>
        <taxon>Arcticibacter</taxon>
    </lineage>
</organism>
<dbReference type="STRING" id="1150600.ADIARSV_3162"/>
<keyword evidence="3" id="KW-1185">Reference proteome</keyword>
<dbReference type="Gene3D" id="3.40.50.1010">
    <property type="entry name" value="5'-nuclease"/>
    <property type="match status" value="1"/>
</dbReference>
<dbReference type="Proteomes" id="UP000014174">
    <property type="component" value="Unassembled WGS sequence"/>
</dbReference>
<dbReference type="AlphaFoldDB" id="R9GPP1"/>
<dbReference type="OrthoDB" id="1148871at2"/>
<dbReference type="SUPFAM" id="SSF88723">
    <property type="entry name" value="PIN domain-like"/>
    <property type="match status" value="1"/>
</dbReference>
<protein>
    <submittedName>
        <fullName evidence="2">PIN domain protein</fullName>
    </submittedName>
</protein>
<reference evidence="2 3" key="1">
    <citation type="journal article" date="2013" name="Genome Announc.">
        <title>Draft Genome Sequence of Arcticibacter svalbardensis Strain MN12-7T, a Member of the Family Sphingobacteriaceae Isolated from an Arctic Soil Sample.</title>
        <authorList>
            <person name="Shivaji S."/>
            <person name="Ara S."/>
            <person name="Prasad S."/>
            <person name="Manasa B.P."/>
            <person name="Begum Z."/>
            <person name="Singh A."/>
            <person name="Kumar Pinnaka A."/>
        </authorList>
    </citation>
    <scope>NUCLEOTIDE SEQUENCE [LARGE SCALE GENOMIC DNA]</scope>
    <source>
        <strain evidence="2 3">MN12-7</strain>
    </source>
</reference>
<comment type="caution">
    <text evidence="2">The sequence shown here is derived from an EMBL/GenBank/DDBJ whole genome shotgun (WGS) entry which is preliminary data.</text>
</comment>
<dbReference type="InterPro" id="IPR002716">
    <property type="entry name" value="PIN_dom"/>
</dbReference>
<dbReference type="RefSeq" id="WP_016196391.1">
    <property type="nucleotide sequence ID" value="NZ_AQPN01000107.1"/>
</dbReference>
<dbReference type="InterPro" id="IPR029060">
    <property type="entry name" value="PIN-like_dom_sf"/>
</dbReference>
<gene>
    <name evidence="2" type="ORF">ADIARSV_3162</name>
</gene>
<name>R9GPP1_9SPHI</name>
<evidence type="ECO:0000313" key="3">
    <source>
        <dbReference type="Proteomes" id="UP000014174"/>
    </source>
</evidence>
<dbReference type="eggNOG" id="COG2402">
    <property type="taxonomic scope" value="Bacteria"/>
</dbReference>
<dbReference type="CDD" id="cd09854">
    <property type="entry name" value="PIN_VapC-like"/>
    <property type="match status" value="1"/>
</dbReference>
<proteinExistence type="predicted"/>
<evidence type="ECO:0000259" key="1">
    <source>
        <dbReference type="Pfam" id="PF13470"/>
    </source>
</evidence>
<dbReference type="EMBL" id="AQPN01000107">
    <property type="protein sequence ID" value="EOR93653.1"/>
    <property type="molecule type" value="Genomic_DNA"/>
</dbReference>
<accession>R9GPP1</accession>
<feature type="domain" description="PIN" evidence="1">
    <location>
        <begin position="4"/>
        <end position="117"/>
    </location>
</feature>
<sequence>MKNVFVDTNILIDLLADRPPFSKFAIEIFNLAEKKQVRLFTSSHSYATTHYLLKKHVGEKELRELLYSLLDFIDLISIDKSIIKKSLLSNHKDFEDAIQIFAANSIVGMDFIITRNLKDFKNAGIIVLPPDEVIQFL</sequence>
<dbReference type="PATRIC" id="fig|1150600.3.peg.3130"/>
<dbReference type="Pfam" id="PF13470">
    <property type="entry name" value="PIN_3"/>
    <property type="match status" value="1"/>
</dbReference>
<evidence type="ECO:0000313" key="2">
    <source>
        <dbReference type="EMBL" id="EOR93653.1"/>
    </source>
</evidence>